<dbReference type="InterPro" id="IPR036116">
    <property type="entry name" value="FN3_sf"/>
</dbReference>
<feature type="domain" description="Fibronectin type-III" evidence="1">
    <location>
        <begin position="1"/>
        <end position="93"/>
    </location>
</feature>
<evidence type="ECO:0000259" key="1">
    <source>
        <dbReference type="PROSITE" id="PS50853"/>
    </source>
</evidence>
<dbReference type="PROSITE" id="PS50853">
    <property type="entry name" value="FN3"/>
    <property type="match status" value="1"/>
</dbReference>
<protein>
    <recommendedName>
        <fullName evidence="1">Fibronectin type-III domain-containing protein</fullName>
    </recommendedName>
</protein>
<proteinExistence type="predicted"/>
<organism evidence="2 3">
    <name type="scientific">Novosphingobium silvae</name>
    <dbReference type="NCBI Taxonomy" id="2692619"/>
    <lineage>
        <taxon>Bacteria</taxon>
        <taxon>Pseudomonadati</taxon>
        <taxon>Pseudomonadota</taxon>
        <taxon>Alphaproteobacteria</taxon>
        <taxon>Sphingomonadales</taxon>
        <taxon>Sphingomonadaceae</taxon>
        <taxon>Novosphingobium</taxon>
    </lineage>
</organism>
<sequence>MLTSSSSSVPALVISGSVEDGNTQAVIFDFRVYSAEADEDENWIGAGLEANTITRKEITGITAGTPYEASIRYRAQSGDGDRLILGPVTVPAAVPMAENVTADLSSNPPKVLWQMPQITGWSYAVVFRGTTSNPSASVAVSDHETGGLYEPKVFEDDVLTPGTYWWWVRIYDAADNLLSISPAASGTII</sequence>
<dbReference type="RefSeq" id="WP_160986355.1">
    <property type="nucleotide sequence ID" value="NZ_WVTD01000009.1"/>
</dbReference>
<keyword evidence="3" id="KW-1185">Reference proteome</keyword>
<dbReference type="EMBL" id="WVTD01000009">
    <property type="protein sequence ID" value="MYL98726.1"/>
    <property type="molecule type" value="Genomic_DNA"/>
</dbReference>
<evidence type="ECO:0000313" key="3">
    <source>
        <dbReference type="Proteomes" id="UP000465810"/>
    </source>
</evidence>
<reference evidence="2 3" key="1">
    <citation type="submission" date="2019-12" db="EMBL/GenBank/DDBJ databases">
        <authorList>
            <person name="Feng G."/>
            <person name="Zhu H."/>
        </authorList>
    </citation>
    <scope>NUCLEOTIDE SEQUENCE [LARGE SCALE GENOMIC DNA]</scope>
    <source>
        <strain evidence="2 3">FGD1</strain>
    </source>
</reference>
<dbReference type="SUPFAM" id="SSF49265">
    <property type="entry name" value="Fibronectin type III"/>
    <property type="match status" value="1"/>
</dbReference>
<dbReference type="InterPro" id="IPR003961">
    <property type="entry name" value="FN3_dom"/>
</dbReference>
<gene>
    <name evidence="2" type="ORF">GR702_13230</name>
</gene>
<accession>A0A7X4GHF9</accession>
<dbReference type="InterPro" id="IPR013783">
    <property type="entry name" value="Ig-like_fold"/>
</dbReference>
<dbReference type="Gene3D" id="2.60.40.10">
    <property type="entry name" value="Immunoglobulins"/>
    <property type="match status" value="1"/>
</dbReference>
<comment type="caution">
    <text evidence="2">The sequence shown here is derived from an EMBL/GenBank/DDBJ whole genome shotgun (WGS) entry which is preliminary data.</text>
</comment>
<evidence type="ECO:0000313" key="2">
    <source>
        <dbReference type="EMBL" id="MYL98726.1"/>
    </source>
</evidence>
<dbReference type="Proteomes" id="UP000465810">
    <property type="component" value="Unassembled WGS sequence"/>
</dbReference>
<dbReference type="AlphaFoldDB" id="A0A7X4GHF9"/>
<name>A0A7X4GHF9_9SPHN</name>